<dbReference type="Proteomes" id="UP000011087">
    <property type="component" value="Unassembled WGS sequence"/>
</dbReference>
<reference evidence="1 3" key="1">
    <citation type="journal article" date="2012" name="Nature">
        <title>Algal genomes reveal evolutionary mosaicism and the fate of nucleomorphs.</title>
        <authorList>
            <consortium name="DOE Joint Genome Institute"/>
            <person name="Curtis B.A."/>
            <person name="Tanifuji G."/>
            <person name="Burki F."/>
            <person name="Gruber A."/>
            <person name="Irimia M."/>
            <person name="Maruyama S."/>
            <person name="Arias M.C."/>
            <person name="Ball S.G."/>
            <person name="Gile G.H."/>
            <person name="Hirakawa Y."/>
            <person name="Hopkins J.F."/>
            <person name="Kuo A."/>
            <person name="Rensing S.A."/>
            <person name="Schmutz J."/>
            <person name="Symeonidi A."/>
            <person name="Elias M."/>
            <person name="Eveleigh R.J."/>
            <person name="Herman E.K."/>
            <person name="Klute M.J."/>
            <person name="Nakayama T."/>
            <person name="Obornik M."/>
            <person name="Reyes-Prieto A."/>
            <person name="Armbrust E.V."/>
            <person name="Aves S.J."/>
            <person name="Beiko R.G."/>
            <person name="Coutinho P."/>
            <person name="Dacks J.B."/>
            <person name="Durnford D.G."/>
            <person name="Fast N.M."/>
            <person name="Green B.R."/>
            <person name="Grisdale C.J."/>
            <person name="Hempel F."/>
            <person name="Henrissat B."/>
            <person name="Hoppner M.P."/>
            <person name="Ishida K."/>
            <person name="Kim E."/>
            <person name="Koreny L."/>
            <person name="Kroth P.G."/>
            <person name="Liu Y."/>
            <person name="Malik S.B."/>
            <person name="Maier U.G."/>
            <person name="McRose D."/>
            <person name="Mock T."/>
            <person name="Neilson J.A."/>
            <person name="Onodera N.T."/>
            <person name="Poole A.M."/>
            <person name="Pritham E.J."/>
            <person name="Richards T.A."/>
            <person name="Rocap G."/>
            <person name="Roy S.W."/>
            <person name="Sarai C."/>
            <person name="Schaack S."/>
            <person name="Shirato S."/>
            <person name="Slamovits C.H."/>
            <person name="Spencer D.F."/>
            <person name="Suzuki S."/>
            <person name="Worden A.Z."/>
            <person name="Zauner S."/>
            <person name="Barry K."/>
            <person name="Bell C."/>
            <person name="Bharti A.K."/>
            <person name="Crow J.A."/>
            <person name="Grimwood J."/>
            <person name="Kramer R."/>
            <person name="Lindquist E."/>
            <person name="Lucas S."/>
            <person name="Salamov A."/>
            <person name="McFadden G.I."/>
            <person name="Lane C.E."/>
            <person name="Keeling P.J."/>
            <person name="Gray M.W."/>
            <person name="Grigoriev I.V."/>
            <person name="Archibald J.M."/>
        </authorList>
    </citation>
    <scope>NUCLEOTIDE SEQUENCE</scope>
    <source>
        <strain evidence="1 3">CCMP2712</strain>
    </source>
</reference>
<dbReference type="RefSeq" id="XP_005834267.1">
    <property type="nucleotide sequence ID" value="XM_005834210.1"/>
</dbReference>
<evidence type="ECO:0000313" key="2">
    <source>
        <dbReference type="EnsemblProtists" id="EKX47287"/>
    </source>
</evidence>
<name>L1JG62_GUITC</name>
<protein>
    <submittedName>
        <fullName evidence="1 2">Uncharacterized protein</fullName>
    </submittedName>
</protein>
<proteinExistence type="predicted"/>
<gene>
    <name evidence="1" type="ORF">GUITHDRAFT_106737</name>
</gene>
<dbReference type="PaxDb" id="55529-EKX47287"/>
<sequence length="77" mass="8810">MDVRRLMDKARKEQLLQQGVAQKLRSKAFVSSKSAGKVHLSKPKQSSTMNKLHSILKIQKSQRLAETELHDIEKHFG</sequence>
<dbReference type="HOGENOM" id="CLU_2643252_0_0_1"/>
<dbReference type="AlphaFoldDB" id="L1JG62"/>
<reference evidence="3" key="2">
    <citation type="submission" date="2012-11" db="EMBL/GenBank/DDBJ databases">
        <authorList>
            <person name="Kuo A."/>
            <person name="Curtis B.A."/>
            <person name="Tanifuji G."/>
            <person name="Burki F."/>
            <person name="Gruber A."/>
            <person name="Irimia M."/>
            <person name="Maruyama S."/>
            <person name="Arias M.C."/>
            <person name="Ball S.G."/>
            <person name="Gile G.H."/>
            <person name="Hirakawa Y."/>
            <person name="Hopkins J.F."/>
            <person name="Rensing S.A."/>
            <person name="Schmutz J."/>
            <person name="Symeonidi A."/>
            <person name="Elias M."/>
            <person name="Eveleigh R.J."/>
            <person name="Herman E.K."/>
            <person name="Klute M.J."/>
            <person name="Nakayama T."/>
            <person name="Obornik M."/>
            <person name="Reyes-Prieto A."/>
            <person name="Armbrust E.V."/>
            <person name="Aves S.J."/>
            <person name="Beiko R.G."/>
            <person name="Coutinho P."/>
            <person name="Dacks J.B."/>
            <person name="Durnford D.G."/>
            <person name="Fast N.M."/>
            <person name="Green B.R."/>
            <person name="Grisdale C."/>
            <person name="Hempe F."/>
            <person name="Henrissat B."/>
            <person name="Hoppner M.P."/>
            <person name="Ishida K.-I."/>
            <person name="Kim E."/>
            <person name="Koreny L."/>
            <person name="Kroth P.G."/>
            <person name="Liu Y."/>
            <person name="Malik S.-B."/>
            <person name="Maier U.G."/>
            <person name="McRose D."/>
            <person name="Mock T."/>
            <person name="Neilson J.A."/>
            <person name="Onodera N.T."/>
            <person name="Poole A.M."/>
            <person name="Pritham E.J."/>
            <person name="Richards T.A."/>
            <person name="Rocap G."/>
            <person name="Roy S.W."/>
            <person name="Sarai C."/>
            <person name="Schaack S."/>
            <person name="Shirato S."/>
            <person name="Slamovits C.H."/>
            <person name="Spencer D.F."/>
            <person name="Suzuki S."/>
            <person name="Worden A.Z."/>
            <person name="Zauner S."/>
            <person name="Barry K."/>
            <person name="Bell C."/>
            <person name="Bharti A.K."/>
            <person name="Crow J.A."/>
            <person name="Grimwood J."/>
            <person name="Kramer R."/>
            <person name="Lindquist E."/>
            <person name="Lucas S."/>
            <person name="Salamov A."/>
            <person name="McFadden G.I."/>
            <person name="Lane C.E."/>
            <person name="Keeling P.J."/>
            <person name="Gray M.W."/>
            <person name="Grigoriev I.V."/>
            <person name="Archibald J.M."/>
        </authorList>
    </citation>
    <scope>NUCLEOTIDE SEQUENCE</scope>
    <source>
        <strain evidence="3">CCMP2712</strain>
    </source>
</reference>
<reference evidence="2" key="3">
    <citation type="submission" date="2016-03" db="UniProtKB">
        <authorList>
            <consortium name="EnsemblProtists"/>
        </authorList>
    </citation>
    <scope>IDENTIFICATION</scope>
</reference>
<dbReference type="GeneID" id="17304053"/>
<accession>L1JG62</accession>
<keyword evidence="3" id="KW-1185">Reference proteome</keyword>
<dbReference type="EMBL" id="JH992990">
    <property type="protein sequence ID" value="EKX47287.1"/>
    <property type="molecule type" value="Genomic_DNA"/>
</dbReference>
<organism evidence="1">
    <name type="scientific">Guillardia theta (strain CCMP2712)</name>
    <name type="common">Cryptophyte</name>
    <dbReference type="NCBI Taxonomy" id="905079"/>
    <lineage>
        <taxon>Eukaryota</taxon>
        <taxon>Cryptophyceae</taxon>
        <taxon>Pyrenomonadales</taxon>
        <taxon>Geminigeraceae</taxon>
        <taxon>Guillardia</taxon>
    </lineage>
</organism>
<evidence type="ECO:0000313" key="1">
    <source>
        <dbReference type="EMBL" id="EKX47287.1"/>
    </source>
</evidence>
<evidence type="ECO:0000313" key="3">
    <source>
        <dbReference type="Proteomes" id="UP000011087"/>
    </source>
</evidence>
<dbReference type="KEGG" id="gtt:GUITHDRAFT_106737"/>
<dbReference type="EnsemblProtists" id="EKX47287">
    <property type="protein sequence ID" value="EKX47287"/>
    <property type="gene ID" value="GUITHDRAFT_106737"/>
</dbReference>